<proteinExistence type="predicted"/>
<feature type="non-terminal residue" evidence="2">
    <location>
        <position position="1"/>
    </location>
</feature>
<sequence length="67" mass="6902">GADGARSKVAADIGLPYEGAMDIAGSMNITFKADIEPYVGHRPSVLYWVIQPGANVGGIGAGLVRMV</sequence>
<dbReference type="Pfam" id="PF01494">
    <property type="entry name" value="FAD_binding_3"/>
    <property type="match status" value="1"/>
</dbReference>
<comment type="caution">
    <text evidence="2">The sequence shown here is derived from an EMBL/GenBank/DDBJ whole genome shotgun (WGS) entry which is preliminary data.</text>
</comment>
<keyword evidence="3" id="KW-1185">Reference proteome</keyword>
<dbReference type="Gene3D" id="3.30.9.10">
    <property type="entry name" value="D-Amino Acid Oxidase, subunit A, domain 2"/>
    <property type="match status" value="1"/>
</dbReference>
<gene>
    <name evidence="2" type="ORF">ACH49_30680</name>
</gene>
<feature type="domain" description="FAD-binding" evidence="1">
    <location>
        <begin position="1"/>
        <end position="59"/>
    </location>
</feature>
<evidence type="ECO:0000259" key="1">
    <source>
        <dbReference type="Pfam" id="PF01494"/>
    </source>
</evidence>
<dbReference type="Proteomes" id="UP000037274">
    <property type="component" value="Unassembled WGS sequence"/>
</dbReference>
<dbReference type="RefSeq" id="WP_048574719.1">
    <property type="nucleotide sequence ID" value="NZ_LFEH01000406.1"/>
</dbReference>
<evidence type="ECO:0000313" key="2">
    <source>
        <dbReference type="EMBL" id="KMS65684.1"/>
    </source>
</evidence>
<name>A0ABR5HPW6_STRLW</name>
<feature type="non-terminal residue" evidence="2">
    <location>
        <position position="67"/>
    </location>
</feature>
<dbReference type="InterPro" id="IPR002938">
    <property type="entry name" value="FAD-bd"/>
</dbReference>
<dbReference type="EMBL" id="LFEH01000406">
    <property type="protein sequence ID" value="KMS65684.1"/>
    <property type="molecule type" value="Genomic_DNA"/>
</dbReference>
<evidence type="ECO:0000313" key="3">
    <source>
        <dbReference type="Proteomes" id="UP000037274"/>
    </source>
</evidence>
<protein>
    <recommendedName>
        <fullName evidence="1">FAD-binding domain-containing protein</fullName>
    </recommendedName>
</protein>
<accession>A0ABR5HPW6</accession>
<reference evidence="2 3" key="1">
    <citation type="submission" date="2015-06" db="EMBL/GenBank/DDBJ databases">
        <title>Draft genome sequence of Streptomyces leeuwenhoekii C58, which produces the novel lasso peptide, chaxapeptin.</title>
        <authorList>
            <person name="Yi Y."/>
            <person name="Hai D."/>
            <person name="Jaspars M."/>
            <person name="Sheng H."/>
            <person name="Rateb M.E."/>
            <person name="Bull A."/>
            <person name="Goodfellow M."/>
            <person name="Asenjo J.A."/>
            <person name="Ebel R."/>
        </authorList>
    </citation>
    <scope>NUCLEOTIDE SEQUENCE [LARGE SCALE GENOMIC DNA]</scope>
    <source>
        <strain evidence="2 3">C58</strain>
    </source>
</reference>
<organism evidence="2 3">
    <name type="scientific">Streptomyces leeuwenhoekii</name>
    <dbReference type="NCBI Taxonomy" id="1437453"/>
    <lineage>
        <taxon>Bacteria</taxon>
        <taxon>Bacillati</taxon>
        <taxon>Actinomycetota</taxon>
        <taxon>Actinomycetes</taxon>
        <taxon>Kitasatosporales</taxon>
        <taxon>Streptomycetaceae</taxon>
        <taxon>Streptomyces</taxon>
    </lineage>
</organism>